<evidence type="ECO:0000313" key="2">
    <source>
        <dbReference type="Proteomes" id="UP000017820"/>
    </source>
</evidence>
<evidence type="ECO:0000313" key="1">
    <source>
        <dbReference type="EMBL" id="ESP92570.1"/>
    </source>
</evidence>
<dbReference type="AlphaFoldDB" id="V4HP35"/>
<dbReference type="SUPFAM" id="SSF53927">
    <property type="entry name" value="Cytidine deaminase-like"/>
    <property type="match status" value="1"/>
</dbReference>
<accession>V4HP35</accession>
<comment type="caution">
    <text evidence="1">The sequence shown here is derived from an EMBL/GenBank/DDBJ whole genome shotgun (WGS) entry which is preliminary data.</text>
</comment>
<gene>
    <name evidence="1" type="ORF">PL2TA16_04163</name>
</gene>
<proteinExistence type="predicted"/>
<reference evidence="1 2" key="1">
    <citation type="submission" date="2013-07" db="EMBL/GenBank/DDBJ databases">
        <title>Draft genome sequence of Pseudoalteromonas luteoviolacea 2ta16.</title>
        <authorList>
            <person name="Allen E.E."/>
            <person name="Azam F."/>
            <person name="Podell S."/>
        </authorList>
    </citation>
    <scope>NUCLEOTIDE SEQUENCE [LARGE SCALE GENOMIC DNA]</scope>
    <source>
        <strain evidence="1 2">2ta16</strain>
    </source>
</reference>
<dbReference type="Proteomes" id="UP000017820">
    <property type="component" value="Unassembled WGS sequence"/>
</dbReference>
<dbReference type="GO" id="GO:0003824">
    <property type="term" value="F:catalytic activity"/>
    <property type="evidence" value="ECO:0007669"/>
    <property type="project" value="InterPro"/>
</dbReference>
<sequence length="198" mass="22350">MCSPLRELGKREREPSLTLRANFVGALGLSWRFIFEEAKNKWKYNNQIVGQGEGDCVAEIAMTDGSVVTGRYDEDKKGTHAEIMALSKIDQYDEIASITISSVPCPRCAVILERYNLSNKVIARPSDSTFGPSWHWPGTETELAFLLAGHVSDTIMKWSSLKTDVFGKFKGDSEWTKYPLKSTEFILDEVNKYDNQIK</sequence>
<dbReference type="PATRIC" id="fig|1353533.3.peg.3105"/>
<dbReference type="InterPro" id="IPR016193">
    <property type="entry name" value="Cytidine_deaminase-like"/>
</dbReference>
<dbReference type="RefSeq" id="WP_023399986.1">
    <property type="nucleotide sequence ID" value="NZ_AUSV01000049.1"/>
</dbReference>
<protein>
    <submittedName>
        <fullName evidence="1">Cytidine and deoxycytidylate deaminase zinc-binding region</fullName>
    </submittedName>
</protein>
<organism evidence="1 2">
    <name type="scientific">Pseudoalteromonas luteoviolacea (strain 2ta16)</name>
    <dbReference type="NCBI Taxonomy" id="1353533"/>
    <lineage>
        <taxon>Bacteria</taxon>
        <taxon>Pseudomonadati</taxon>
        <taxon>Pseudomonadota</taxon>
        <taxon>Gammaproteobacteria</taxon>
        <taxon>Alteromonadales</taxon>
        <taxon>Pseudoalteromonadaceae</taxon>
        <taxon>Pseudoalteromonas</taxon>
    </lineage>
</organism>
<dbReference type="EMBL" id="AUSV01000049">
    <property type="protein sequence ID" value="ESP92570.1"/>
    <property type="molecule type" value="Genomic_DNA"/>
</dbReference>
<name>V4HP35_PSEL2</name>